<feature type="transmembrane region" description="Helical" evidence="8">
    <location>
        <begin position="135"/>
        <end position="152"/>
    </location>
</feature>
<dbReference type="Proteomes" id="UP000178082">
    <property type="component" value="Unassembled WGS sequence"/>
</dbReference>
<feature type="transmembrane region" description="Helical" evidence="8">
    <location>
        <begin position="85"/>
        <end position="105"/>
    </location>
</feature>
<evidence type="ECO:0000313" key="10">
    <source>
        <dbReference type="EMBL" id="OGL52818.1"/>
    </source>
</evidence>
<dbReference type="Pfam" id="PF13231">
    <property type="entry name" value="PMT_2"/>
    <property type="match status" value="1"/>
</dbReference>
<evidence type="ECO:0000256" key="3">
    <source>
        <dbReference type="ARBA" id="ARBA00022676"/>
    </source>
</evidence>
<feature type="transmembrane region" description="Helical" evidence="8">
    <location>
        <begin position="336"/>
        <end position="356"/>
    </location>
</feature>
<feature type="transmembrane region" description="Helical" evidence="8">
    <location>
        <begin position="164"/>
        <end position="191"/>
    </location>
</feature>
<feature type="transmembrane region" description="Helical" evidence="8">
    <location>
        <begin position="248"/>
        <end position="270"/>
    </location>
</feature>
<sequence>MSDRGLKNKKNLIYLFLLALFVRLFFLFITDDGSGDPAGRVLEGQRWLEIKGPHIITYGYWLPLHTYLIGGMLYIWNEPSLSPRLLSLILGTITIFPFYSLVELLFNKKNALLSTLFLALFNFHILYSTQTLSEVPFVFFLICSIYFFFSFLKEKQNNLKILIILSVFLTLASMLRIEAWLFVPLIPLYLFKEKKIKPALIFFAISVIFPLFWILSNYIKVGDLLPLATINVSDTNLQEWNIFTKLTIYPYLILKVLSPVAGIISFYGMILSLRKRMFSLNIFFFTIFLFLVFTTIYGTNAAPRERYVLTISILLLPYLTIGFEEICRNLNPRIKTYFTASLVISILITYSYFYVYRSDLLIPKVPNDARKVAVWIKKNMKTREKVFLDNDNWWNSNIAILAGLNIDKAGLLVGLPFPGIGVTGRYYSLKDDGLIQYLEEQRPKYFIYAINGYLARKFPFYWKNYIETRLKLKLEFIRQEGNYIIYKIEYGKNKKF</sequence>
<dbReference type="PANTHER" id="PTHR33908:SF11">
    <property type="entry name" value="MEMBRANE PROTEIN"/>
    <property type="match status" value="1"/>
</dbReference>
<gene>
    <name evidence="10" type="ORF">A3G31_00270</name>
</gene>
<evidence type="ECO:0000256" key="5">
    <source>
        <dbReference type="ARBA" id="ARBA00022692"/>
    </source>
</evidence>
<protein>
    <recommendedName>
        <fullName evidence="9">Glycosyltransferase RgtA/B/C/D-like domain-containing protein</fullName>
    </recommendedName>
</protein>
<feature type="transmembrane region" description="Helical" evidence="8">
    <location>
        <begin position="282"/>
        <end position="300"/>
    </location>
</feature>
<keyword evidence="5 8" id="KW-0812">Transmembrane</keyword>
<dbReference type="PANTHER" id="PTHR33908">
    <property type="entry name" value="MANNOSYLTRANSFERASE YKCB-RELATED"/>
    <property type="match status" value="1"/>
</dbReference>
<evidence type="ECO:0000313" key="11">
    <source>
        <dbReference type="Proteomes" id="UP000178082"/>
    </source>
</evidence>
<feature type="transmembrane region" description="Helical" evidence="8">
    <location>
        <begin position="198"/>
        <end position="219"/>
    </location>
</feature>
<evidence type="ECO:0000259" key="9">
    <source>
        <dbReference type="Pfam" id="PF13231"/>
    </source>
</evidence>
<keyword evidence="3" id="KW-0328">Glycosyltransferase</keyword>
<keyword evidence="7 8" id="KW-0472">Membrane</keyword>
<comment type="caution">
    <text evidence="10">The sequence shown here is derived from an EMBL/GenBank/DDBJ whole genome shotgun (WGS) entry which is preliminary data.</text>
</comment>
<accession>A0A1F7SHW0</accession>
<keyword evidence="6 8" id="KW-1133">Transmembrane helix</keyword>
<feature type="transmembrane region" description="Helical" evidence="8">
    <location>
        <begin position="12"/>
        <end position="30"/>
    </location>
</feature>
<dbReference type="AlphaFoldDB" id="A0A1F7SHW0"/>
<keyword evidence="2" id="KW-1003">Cell membrane</keyword>
<name>A0A1F7SHW0_9BACT</name>
<evidence type="ECO:0000256" key="1">
    <source>
        <dbReference type="ARBA" id="ARBA00004651"/>
    </source>
</evidence>
<dbReference type="STRING" id="1817883.A3G31_00270"/>
<evidence type="ECO:0000256" key="4">
    <source>
        <dbReference type="ARBA" id="ARBA00022679"/>
    </source>
</evidence>
<dbReference type="GO" id="GO:0005886">
    <property type="term" value="C:plasma membrane"/>
    <property type="evidence" value="ECO:0007669"/>
    <property type="project" value="UniProtKB-SubCell"/>
</dbReference>
<evidence type="ECO:0000256" key="2">
    <source>
        <dbReference type="ARBA" id="ARBA00022475"/>
    </source>
</evidence>
<reference evidence="10 11" key="1">
    <citation type="journal article" date="2016" name="Nat. Commun.">
        <title>Thousands of microbial genomes shed light on interconnected biogeochemical processes in an aquifer system.</title>
        <authorList>
            <person name="Anantharaman K."/>
            <person name="Brown C.T."/>
            <person name="Hug L.A."/>
            <person name="Sharon I."/>
            <person name="Castelle C.J."/>
            <person name="Probst A.J."/>
            <person name="Thomas B.C."/>
            <person name="Singh A."/>
            <person name="Wilkins M.J."/>
            <person name="Karaoz U."/>
            <person name="Brodie E.L."/>
            <person name="Williams K.H."/>
            <person name="Hubbard S.S."/>
            <person name="Banfield J.F."/>
        </authorList>
    </citation>
    <scope>NUCLEOTIDE SEQUENCE [LARGE SCALE GENOMIC DNA]</scope>
</reference>
<keyword evidence="4" id="KW-0808">Transferase</keyword>
<dbReference type="EMBL" id="MGDI01000029">
    <property type="protein sequence ID" value="OGL52818.1"/>
    <property type="molecule type" value="Genomic_DNA"/>
</dbReference>
<dbReference type="GO" id="GO:0016763">
    <property type="term" value="F:pentosyltransferase activity"/>
    <property type="evidence" value="ECO:0007669"/>
    <property type="project" value="TreeGrafter"/>
</dbReference>
<evidence type="ECO:0000256" key="7">
    <source>
        <dbReference type="ARBA" id="ARBA00023136"/>
    </source>
</evidence>
<feature type="domain" description="Glycosyltransferase RgtA/B/C/D-like" evidence="9">
    <location>
        <begin position="63"/>
        <end position="212"/>
    </location>
</feature>
<dbReference type="InterPro" id="IPR038731">
    <property type="entry name" value="RgtA/B/C-like"/>
</dbReference>
<proteinExistence type="predicted"/>
<feature type="transmembrane region" description="Helical" evidence="8">
    <location>
        <begin position="306"/>
        <end position="324"/>
    </location>
</feature>
<comment type="subcellular location">
    <subcellularLocation>
        <location evidence="1">Cell membrane</location>
        <topology evidence="1">Multi-pass membrane protein</topology>
    </subcellularLocation>
</comment>
<organism evidence="10 11">
    <name type="scientific">Candidatus Schekmanbacteria bacterium RIFCSPLOWO2_12_FULL_38_15</name>
    <dbReference type="NCBI Taxonomy" id="1817883"/>
    <lineage>
        <taxon>Bacteria</taxon>
        <taxon>Candidatus Schekmaniibacteriota</taxon>
    </lineage>
</organism>
<dbReference type="InterPro" id="IPR050297">
    <property type="entry name" value="LipidA_mod_glycosyltrf_83"/>
</dbReference>
<feature type="transmembrane region" description="Helical" evidence="8">
    <location>
        <begin position="55"/>
        <end position="76"/>
    </location>
</feature>
<dbReference type="GO" id="GO:0009103">
    <property type="term" value="P:lipopolysaccharide biosynthetic process"/>
    <property type="evidence" value="ECO:0007669"/>
    <property type="project" value="UniProtKB-ARBA"/>
</dbReference>
<evidence type="ECO:0000256" key="6">
    <source>
        <dbReference type="ARBA" id="ARBA00022989"/>
    </source>
</evidence>
<evidence type="ECO:0000256" key="8">
    <source>
        <dbReference type="SAM" id="Phobius"/>
    </source>
</evidence>